<dbReference type="Pfam" id="PF00781">
    <property type="entry name" value="DAGK_cat"/>
    <property type="match status" value="1"/>
</dbReference>
<evidence type="ECO:0000256" key="6">
    <source>
        <dbReference type="ARBA" id="ARBA00023136"/>
    </source>
</evidence>
<keyword evidence="10" id="KW-1185">Reference proteome</keyword>
<dbReference type="FunFam" id="3.40.50.10330:FF:000005">
    <property type="entry name" value="Sphingosine kinase 2"/>
    <property type="match status" value="1"/>
</dbReference>
<keyword evidence="5" id="KW-0067">ATP-binding</keyword>
<dbReference type="Gene3D" id="3.40.50.10330">
    <property type="entry name" value="Probable inorganic polyphosphate/atp-NAD kinase, domain 1"/>
    <property type="match status" value="1"/>
</dbReference>
<dbReference type="Gene3D" id="2.60.200.40">
    <property type="match status" value="1"/>
</dbReference>
<dbReference type="GO" id="GO:0005774">
    <property type="term" value="C:vacuolar membrane"/>
    <property type="evidence" value="ECO:0007669"/>
    <property type="project" value="UniProtKB-SubCell"/>
</dbReference>
<keyword evidence="4" id="KW-0418">Kinase</keyword>
<feature type="domain" description="DAGKc" evidence="8">
    <location>
        <begin position="113"/>
        <end position="255"/>
    </location>
</feature>
<dbReference type="Proteomes" id="UP001085076">
    <property type="component" value="Miscellaneous, Linkage group lg02"/>
</dbReference>
<dbReference type="PANTHER" id="PTHR12358:SF31">
    <property type="entry name" value="ACYLGLYCEROL KINASE, MITOCHONDRIAL"/>
    <property type="match status" value="1"/>
</dbReference>
<dbReference type="InterPro" id="IPR017438">
    <property type="entry name" value="ATP-NAD_kinase_N"/>
</dbReference>
<dbReference type="GO" id="GO:0046512">
    <property type="term" value="P:sphingosine biosynthetic process"/>
    <property type="evidence" value="ECO:0007669"/>
    <property type="project" value="TreeGrafter"/>
</dbReference>
<dbReference type="InterPro" id="IPR001206">
    <property type="entry name" value="Diacylglycerol_kinase_cat_dom"/>
</dbReference>
<dbReference type="GO" id="GO:0071215">
    <property type="term" value="P:cellular response to abscisic acid stimulus"/>
    <property type="evidence" value="ECO:0007669"/>
    <property type="project" value="UniProtKB-ARBA"/>
</dbReference>
<sequence>MGRGSGVQGTTLSLTELIRVDGTSTEANFDVGVGKLRWRSGGERCLEVESEVLGFETQGTRITVKAFVGVLKALSCGKSNGKGMRRDFVLEMPNEECALLWSEKLRDLINSFGRPKRLFILLNPYGGKRCARKIFHNEVKPLLEASDILYTLQETNYQLHAQEIARKLELLKFDGIVCVSGDGVLVEVVNGLLQRDDWDTAIKVPLGIVPAGTGNGMAKSLLDAVGGVYSISNAVFAIIRGHKRSLDVTTVLQGEARFSSEKYRWMGSARLDFYCFLRVMSLRKYHGHVQFVPAPGYEVYGERAKQSEICKDGISEQVCRDDARYHQCGYTGPKTSLEDLEWRSIKGPFILVWLNNVPWSCEDVMPAPEAKFSDGYLDVVIIKDCPKSAFMSLLLKMKDGSHVKSPHVMYLKVKAFRLEPGQRVGSPSKGGIIDSDGEVIARGEGTYECHQQDLMAYGPPIHLTVDKGLATIFSPR</sequence>
<name>A0A9D5HNS9_9LILI</name>
<keyword evidence="6" id="KW-0472">Membrane</keyword>
<evidence type="ECO:0000256" key="7">
    <source>
        <dbReference type="ARBA" id="ARBA00044037"/>
    </source>
</evidence>
<comment type="caution">
    <text evidence="9">The sequence shown here is derived from an EMBL/GenBank/DDBJ whole genome shotgun (WGS) entry which is preliminary data.</text>
</comment>
<dbReference type="Pfam" id="PF19279">
    <property type="entry name" value="YegS_C"/>
    <property type="match status" value="1"/>
</dbReference>
<dbReference type="AlphaFoldDB" id="A0A9D5HNS9"/>
<evidence type="ECO:0000256" key="2">
    <source>
        <dbReference type="ARBA" id="ARBA00022679"/>
    </source>
</evidence>
<keyword evidence="2" id="KW-0808">Transferase</keyword>
<proteinExistence type="predicted"/>
<organism evidence="9 10">
    <name type="scientific">Dioscorea zingiberensis</name>
    <dbReference type="NCBI Taxonomy" id="325984"/>
    <lineage>
        <taxon>Eukaryota</taxon>
        <taxon>Viridiplantae</taxon>
        <taxon>Streptophyta</taxon>
        <taxon>Embryophyta</taxon>
        <taxon>Tracheophyta</taxon>
        <taxon>Spermatophyta</taxon>
        <taxon>Magnoliopsida</taxon>
        <taxon>Liliopsida</taxon>
        <taxon>Dioscoreales</taxon>
        <taxon>Dioscoreaceae</taxon>
        <taxon>Dioscorea</taxon>
    </lineage>
</organism>
<comment type="subcellular location">
    <subcellularLocation>
        <location evidence="1">Vacuole membrane</location>
        <topology evidence="1">Peripheral membrane protein</topology>
    </subcellularLocation>
</comment>
<reference evidence="9" key="2">
    <citation type="journal article" date="2022" name="Hortic Res">
        <title>The genome of Dioscorea zingiberensis sheds light on the biosynthesis, origin and evolution of the medicinally important diosgenin saponins.</title>
        <authorList>
            <person name="Li Y."/>
            <person name="Tan C."/>
            <person name="Li Z."/>
            <person name="Guo J."/>
            <person name="Li S."/>
            <person name="Chen X."/>
            <person name="Wang C."/>
            <person name="Dai X."/>
            <person name="Yang H."/>
            <person name="Song W."/>
            <person name="Hou L."/>
            <person name="Xu J."/>
            <person name="Tong Z."/>
            <person name="Xu A."/>
            <person name="Yuan X."/>
            <person name="Wang W."/>
            <person name="Yang Q."/>
            <person name="Chen L."/>
            <person name="Sun Z."/>
            <person name="Wang K."/>
            <person name="Pan B."/>
            <person name="Chen J."/>
            <person name="Bao Y."/>
            <person name="Liu F."/>
            <person name="Qi X."/>
            <person name="Gang D.R."/>
            <person name="Wen J."/>
            <person name="Li J."/>
        </authorList>
    </citation>
    <scope>NUCLEOTIDE SEQUENCE</scope>
    <source>
        <strain evidence="9">Dzin_1.0</strain>
    </source>
</reference>
<evidence type="ECO:0000256" key="1">
    <source>
        <dbReference type="ARBA" id="ARBA00004148"/>
    </source>
</evidence>
<dbReference type="EMBL" id="JAGGNH010000002">
    <property type="protein sequence ID" value="KAJ0983655.1"/>
    <property type="molecule type" value="Genomic_DNA"/>
</dbReference>
<reference evidence="9" key="1">
    <citation type="submission" date="2021-03" db="EMBL/GenBank/DDBJ databases">
        <authorList>
            <person name="Li Z."/>
            <person name="Yang C."/>
        </authorList>
    </citation>
    <scope>NUCLEOTIDE SEQUENCE</scope>
    <source>
        <strain evidence="9">Dzin_1.0</strain>
        <tissue evidence="9">Leaf</tissue>
    </source>
</reference>
<dbReference type="InterPro" id="IPR045540">
    <property type="entry name" value="YegS/DAGK_C"/>
</dbReference>
<dbReference type="PROSITE" id="PS50146">
    <property type="entry name" value="DAGK"/>
    <property type="match status" value="1"/>
</dbReference>
<accession>A0A9D5HNS9</accession>
<evidence type="ECO:0000313" key="9">
    <source>
        <dbReference type="EMBL" id="KAJ0983655.1"/>
    </source>
</evidence>
<evidence type="ECO:0000256" key="3">
    <source>
        <dbReference type="ARBA" id="ARBA00022741"/>
    </source>
</evidence>
<dbReference type="GO" id="GO:0005524">
    <property type="term" value="F:ATP binding"/>
    <property type="evidence" value="ECO:0007669"/>
    <property type="project" value="UniProtKB-KW"/>
</dbReference>
<dbReference type="InterPro" id="IPR050187">
    <property type="entry name" value="Lipid_Phosphate_FormReg"/>
</dbReference>
<dbReference type="EC" id="2.7.1.91" evidence="7"/>
<gene>
    <name evidence="9" type="ORF">J5N97_011910</name>
</gene>
<dbReference type="SMART" id="SM00046">
    <property type="entry name" value="DAGKc"/>
    <property type="match status" value="1"/>
</dbReference>
<protein>
    <recommendedName>
        <fullName evidence="7">sphingosine kinase</fullName>
        <ecNumber evidence="7">2.7.1.91</ecNumber>
    </recommendedName>
</protein>
<dbReference type="SUPFAM" id="SSF111331">
    <property type="entry name" value="NAD kinase/diacylglycerol kinase-like"/>
    <property type="match status" value="1"/>
</dbReference>
<keyword evidence="3" id="KW-0547">Nucleotide-binding</keyword>
<evidence type="ECO:0000256" key="5">
    <source>
        <dbReference type="ARBA" id="ARBA00022840"/>
    </source>
</evidence>
<dbReference type="InterPro" id="IPR016064">
    <property type="entry name" value="NAD/diacylglycerol_kinase_sf"/>
</dbReference>
<dbReference type="OrthoDB" id="3853857at2759"/>
<evidence type="ECO:0000313" key="10">
    <source>
        <dbReference type="Proteomes" id="UP001085076"/>
    </source>
</evidence>
<dbReference type="PANTHER" id="PTHR12358">
    <property type="entry name" value="SPHINGOSINE KINASE"/>
    <property type="match status" value="1"/>
</dbReference>
<dbReference type="GO" id="GO:0008481">
    <property type="term" value="F:sphingosine kinase activity"/>
    <property type="evidence" value="ECO:0007669"/>
    <property type="project" value="UniProtKB-EC"/>
</dbReference>
<evidence type="ECO:0000256" key="4">
    <source>
        <dbReference type="ARBA" id="ARBA00022777"/>
    </source>
</evidence>
<evidence type="ECO:0000259" key="8">
    <source>
        <dbReference type="PROSITE" id="PS50146"/>
    </source>
</evidence>